<dbReference type="GO" id="GO:0017183">
    <property type="term" value="P:protein histidyl modification to diphthamide"/>
    <property type="evidence" value="ECO:0007669"/>
    <property type="project" value="TreeGrafter"/>
</dbReference>
<dbReference type="InterPro" id="IPR052415">
    <property type="entry name" value="Diphthine_MTase"/>
</dbReference>
<gene>
    <name evidence="9" type="ORF">B296_00040064</name>
</gene>
<dbReference type="Pfam" id="PF00400">
    <property type="entry name" value="WD40"/>
    <property type="match status" value="2"/>
</dbReference>
<comment type="caution">
    <text evidence="9">The sequence shown here is derived from an EMBL/GenBank/DDBJ whole genome shotgun (WGS) entry which is preliminary data.</text>
</comment>
<evidence type="ECO:0000256" key="6">
    <source>
        <dbReference type="ARBA" id="ARBA00039131"/>
    </source>
</evidence>
<reference evidence="9 10" key="1">
    <citation type="journal article" date="2014" name="Agronomy (Basel)">
        <title>A Draft Genome Sequence for Ensete ventricosum, the Drought-Tolerant Tree Against Hunger.</title>
        <authorList>
            <person name="Harrison J."/>
            <person name="Moore K.A."/>
            <person name="Paszkiewicz K."/>
            <person name="Jones T."/>
            <person name="Grant M."/>
            <person name="Ambacheew D."/>
            <person name="Muzemil S."/>
            <person name="Studholme D.J."/>
        </authorList>
    </citation>
    <scope>NUCLEOTIDE SEQUENCE [LARGE SCALE GENOMIC DNA]</scope>
</reference>
<comment type="similarity">
    <text evidence="5">Belongs to the DPH7 family.</text>
</comment>
<comment type="pathway">
    <text evidence="1">Protein modification; peptidyl-diphthamide biosynthesis.</text>
</comment>
<dbReference type="EMBL" id="AMZH03014355">
    <property type="protein sequence ID" value="RRT47774.1"/>
    <property type="molecule type" value="Genomic_DNA"/>
</dbReference>
<dbReference type="AlphaFoldDB" id="A0A426Y7S5"/>
<proteinExistence type="inferred from homology"/>
<dbReference type="InterPro" id="IPR001680">
    <property type="entry name" value="WD40_rpt"/>
</dbReference>
<feature type="repeat" description="WD" evidence="8">
    <location>
        <begin position="293"/>
        <end position="335"/>
    </location>
</feature>
<dbReference type="SUPFAM" id="SSF50978">
    <property type="entry name" value="WD40 repeat-like"/>
    <property type="match status" value="1"/>
</dbReference>
<name>A0A426Y7S5_ENSVE</name>
<sequence>MDAQRFFVGAPGMCWLLGTSTGRSETRAVALCWSQLLVLSGVASLGVYCDISEGVIYPRSKDLFWSASMGRVSLFMSASFRSSTGSPVFNTYTKAQSGNRDGNADVVEFCPHYPFQHILAAGTYTLQEGTQPQRAGSISLFSTDPVVGLELLCRVSTVGVFDIKWGPSGESMHPLLAQADADGCIGLYNLSKTETENEEVCSEKVSSSMCLCVDWKPSACSVCLGISDGSVCMVTVREAQLQISQSWLGHDYEVWATSFDVHRPNLLYTGSDDCCFNCWDLRASPSEIVFRNAKSHQMGVCCITQNPTNTNMLLTGSYDEFLRVWDVRSTSKPVHEKSLCLGGGVWRIKYHPSISSFILAACMHNGFAVVSTEEEDVRVVETYCKHESLAYGADWQKGEISTQGMLRKGLLVATCSFYDRLLRIWQPEFLS</sequence>
<dbReference type="InterPro" id="IPR019775">
    <property type="entry name" value="WD40_repeat_CS"/>
</dbReference>
<comment type="catalytic activity">
    <reaction evidence="7">
        <text>diphthine methyl ester-[translation elongation factor 2] + H2O = diphthine-[translation elongation factor 2] + methanol + H(+)</text>
        <dbReference type="Rhea" id="RHEA:42656"/>
        <dbReference type="Rhea" id="RHEA-COMP:10172"/>
        <dbReference type="Rhea" id="RHEA-COMP:10173"/>
        <dbReference type="ChEBI" id="CHEBI:15377"/>
        <dbReference type="ChEBI" id="CHEBI:15378"/>
        <dbReference type="ChEBI" id="CHEBI:17790"/>
        <dbReference type="ChEBI" id="CHEBI:79005"/>
        <dbReference type="ChEBI" id="CHEBI:82696"/>
        <dbReference type="EC" id="3.1.1.97"/>
    </reaction>
</comment>
<dbReference type="PROSITE" id="PS00678">
    <property type="entry name" value="WD_REPEATS_1"/>
    <property type="match status" value="1"/>
</dbReference>
<keyword evidence="3" id="KW-0677">Repeat</keyword>
<dbReference type="PROSITE" id="PS50082">
    <property type="entry name" value="WD_REPEATS_2"/>
    <property type="match status" value="1"/>
</dbReference>
<dbReference type="InterPro" id="IPR036322">
    <property type="entry name" value="WD40_repeat_dom_sf"/>
</dbReference>
<dbReference type="Gene3D" id="2.130.10.10">
    <property type="entry name" value="YVTN repeat-like/Quinoprotein amine dehydrogenase"/>
    <property type="match status" value="1"/>
</dbReference>
<evidence type="ECO:0000256" key="4">
    <source>
        <dbReference type="ARBA" id="ARBA00022801"/>
    </source>
</evidence>
<protein>
    <recommendedName>
        <fullName evidence="6">methylated diphthine methylhydrolase</fullName>
        <ecNumber evidence="6">3.1.1.97</ecNumber>
    </recommendedName>
</protein>
<evidence type="ECO:0000256" key="3">
    <source>
        <dbReference type="ARBA" id="ARBA00022737"/>
    </source>
</evidence>
<evidence type="ECO:0000256" key="8">
    <source>
        <dbReference type="PROSITE-ProRule" id="PRU00221"/>
    </source>
</evidence>
<dbReference type="Proteomes" id="UP000287651">
    <property type="component" value="Unassembled WGS sequence"/>
</dbReference>
<dbReference type="PANTHER" id="PTHR46042:SF1">
    <property type="entry name" value="DIPHTHINE METHYLTRANSFERASE"/>
    <property type="match status" value="1"/>
</dbReference>
<evidence type="ECO:0000256" key="5">
    <source>
        <dbReference type="ARBA" id="ARBA00038092"/>
    </source>
</evidence>
<accession>A0A426Y7S5</accession>
<evidence type="ECO:0000256" key="1">
    <source>
        <dbReference type="ARBA" id="ARBA00005156"/>
    </source>
</evidence>
<evidence type="ECO:0000256" key="7">
    <source>
        <dbReference type="ARBA" id="ARBA00047551"/>
    </source>
</evidence>
<dbReference type="GO" id="GO:0005737">
    <property type="term" value="C:cytoplasm"/>
    <property type="evidence" value="ECO:0007669"/>
    <property type="project" value="TreeGrafter"/>
</dbReference>
<evidence type="ECO:0000256" key="2">
    <source>
        <dbReference type="ARBA" id="ARBA00022574"/>
    </source>
</evidence>
<dbReference type="SMART" id="SM00320">
    <property type="entry name" value="WD40"/>
    <property type="match status" value="4"/>
</dbReference>
<keyword evidence="4" id="KW-0378">Hydrolase</keyword>
<dbReference type="EC" id="3.1.1.97" evidence="6"/>
<evidence type="ECO:0000313" key="9">
    <source>
        <dbReference type="EMBL" id="RRT47774.1"/>
    </source>
</evidence>
<keyword evidence="2 8" id="KW-0853">WD repeat</keyword>
<evidence type="ECO:0000313" key="10">
    <source>
        <dbReference type="Proteomes" id="UP000287651"/>
    </source>
</evidence>
<organism evidence="9 10">
    <name type="scientific">Ensete ventricosum</name>
    <name type="common">Abyssinian banana</name>
    <name type="synonym">Musa ensete</name>
    <dbReference type="NCBI Taxonomy" id="4639"/>
    <lineage>
        <taxon>Eukaryota</taxon>
        <taxon>Viridiplantae</taxon>
        <taxon>Streptophyta</taxon>
        <taxon>Embryophyta</taxon>
        <taxon>Tracheophyta</taxon>
        <taxon>Spermatophyta</taxon>
        <taxon>Magnoliopsida</taxon>
        <taxon>Liliopsida</taxon>
        <taxon>Zingiberales</taxon>
        <taxon>Musaceae</taxon>
        <taxon>Ensete</taxon>
    </lineage>
</organism>
<dbReference type="PROSITE" id="PS50294">
    <property type="entry name" value="WD_REPEATS_REGION"/>
    <property type="match status" value="1"/>
</dbReference>
<dbReference type="PANTHER" id="PTHR46042">
    <property type="entry name" value="DIPHTHINE METHYLTRANSFERASE"/>
    <property type="match status" value="1"/>
</dbReference>
<dbReference type="GO" id="GO:0061685">
    <property type="term" value="F:diphthine methylesterase activity"/>
    <property type="evidence" value="ECO:0007669"/>
    <property type="project" value="UniProtKB-EC"/>
</dbReference>
<dbReference type="InterPro" id="IPR015943">
    <property type="entry name" value="WD40/YVTN_repeat-like_dom_sf"/>
</dbReference>